<evidence type="ECO:0000313" key="3">
    <source>
        <dbReference type="Proteomes" id="UP000256971"/>
    </source>
</evidence>
<dbReference type="EMBL" id="CP031555">
    <property type="protein sequence ID" value="AXO15498.1"/>
    <property type="molecule type" value="Genomic_DNA"/>
</dbReference>
<name>A0ABN5NGL3_9PROT</name>
<protein>
    <submittedName>
        <fullName evidence="2">Uncharacterized protein</fullName>
    </submittedName>
</protein>
<evidence type="ECO:0000313" key="2">
    <source>
        <dbReference type="EMBL" id="AXO15498.1"/>
    </source>
</evidence>
<feature type="compositionally biased region" description="Polar residues" evidence="1">
    <location>
        <begin position="134"/>
        <end position="147"/>
    </location>
</feature>
<dbReference type="RefSeq" id="WP_064790589.1">
    <property type="nucleotide sequence ID" value="NZ_CP031555.1"/>
</dbReference>
<sequence length="537" mass="55101">MTDSDAPKPAKASNKSSDNSDNGQPSSEAGAADAENNLREPTEAPDAISSEQAAVDMMAALCRDFGLPGFEQAASGSQTQSSQQSQPMETAFQIIQRYLLDGGTSSPTPTTASAPTEGYTSPLENMDPWYSADGGSSATNSPGSTADAQWGVTTIHADGSTTDMTGPVIRDDMFRTAMPTLQGKADTTADTPDWAISMEQGYPLSPTKTSAQTAISAKMLAPDVPKSLCKWSLHVGASTDAQSELSVTAPNAAPSQLRALLFDAIDADGAAPQMSEVPIYGGAPHAIHLEQTVGATGSEATPDVALIRLIFADRAPVPIHLEYVGTLPSPIVAGNVMVAPNSSIPFWVQITPPSEGDKGAGLVVLVRYEAETSFDVTAQLMTQARTSTPTAILSCNAQHDRSACRAASMISDSRGRLETGLTGLPTDPDTADLEKYGFIPPAFMLEADTSTSASAPSLTSTKAAAKADPTPTPAKSGTAAKTSDPGDDGDTDNSDNSDSSKTSSSNAKSSSGSSKGKNGNSDNTDNTGSTGSSKGGS</sequence>
<feature type="region of interest" description="Disordered" evidence="1">
    <location>
        <begin position="1"/>
        <end position="49"/>
    </location>
</feature>
<feature type="compositionally biased region" description="Low complexity" evidence="1">
    <location>
        <begin position="104"/>
        <end position="116"/>
    </location>
</feature>
<feature type="region of interest" description="Disordered" evidence="1">
    <location>
        <begin position="453"/>
        <end position="537"/>
    </location>
</feature>
<feature type="region of interest" description="Disordered" evidence="1">
    <location>
        <begin position="101"/>
        <end position="147"/>
    </location>
</feature>
<proteinExistence type="predicted"/>
<accession>A0ABN5NGL3</accession>
<feature type="compositionally biased region" description="Low complexity" evidence="1">
    <location>
        <begin position="9"/>
        <end position="22"/>
    </location>
</feature>
<gene>
    <name evidence="2" type="ORF">DY252_15665</name>
</gene>
<evidence type="ECO:0000256" key="1">
    <source>
        <dbReference type="SAM" id="MobiDB-lite"/>
    </source>
</evidence>
<feature type="compositionally biased region" description="Low complexity" evidence="1">
    <location>
        <begin position="496"/>
        <end position="537"/>
    </location>
</feature>
<feature type="compositionally biased region" description="Acidic residues" evidence="1">
    <location>
        <begin position="485"/>
        <end position="495"/>
    </location>
</feature>
<organism evidence="2 3">
    <name type="scientific">Thalassospira indica</name>
    <dbReference type="NCBI Taxonomy" id="1891279"/>
    <lineage>
        <taxon>Bacteria</taxon>
        <taxon>Pseudomonadati</taxon>
        <taxon>Pseudomonadota</taxon>
        <taxon>Alphaproteobacteria</taxon>
        <taxon>Rhodospirillales</taxon>
        <taxon>Thalassospiraceae</taxon>
        <taxon>Thalassospira</taxon>
    </lineage>
</organism>
<dbReference type="Proteomes" id="UP000256971">
    <property type="component" value="Chromosome"/>
</dbReference>
<keyword evidence="3" id="KW-1185">Reference proteome</keyword>
<feature type="compositionally biased region" description="Low complexity" evidence="1">
    <location>
        <begin position="453"/>
        <end position="475"/>
    </location>
</feature>
<reference evidence="2 3" key="1">
    <citation type="submission" date="2018-08" db="EMBL/GenBank/DDBJ databases">
        <title>Complete genome sequence of type strain Thalassospira indica MCCC 1A01103T, isolated from isolated from deep seawater of the Indian Ocean.</title>
        <authorList>
            <person name="Liu Y."/>
        </authorList>
    </citation>
    <scope>NUCLEOTIDE SEQUENCE [LARGE SCALE GENOMIC DNA]</scope>
    <source>
        <strain evidence="2 3">PB8BT</strain>
    </source>
</reference>